<dbReference type="GO" id="GO:0003779">
    <property type="term" value="F:actin binding"/>
    <property type="evidence" value="ECO:0007669"/>
    <property type="project" value="InterPro"/>
</dbReference>
<gene>
    <name evidence="2" type="ORF">DICPUDRAFT_78843</name>
</gene>
<keyword evidence="3" id="KW-1185">Reference proteome</keyword>
<comment type="function">
    <text evidence="1">Binds to actin and affects the structure of the cytoskeleton. At high concentrations, profilin prevents the polymerization of actin, whereas it enhances it at low concentrations. By binding to PIP2, it inhibits the formation of IP3 and DG.</text>
</comment>
<evidence type="ECO:0000313" key="2">
    <source>
        <dbReference type="EMBL" id="EGC35454.1"/>
    </source>
</evidence>
<dbReference type="Proteomes" id="UP000001064">
    <property type="component" value="Unassembled WGS sequence"/>
</dbReference>
<dbReference type="InterPro" id="IPR036140">
    <property type="entry name" value="PFN_sf"/>
</dbReference>
<name>F0ZKR2_DICPU</name>
<dbReference type="SUPFAM" id="SSF55770">
    <property type="entry name" value="Profilin (actin-binding protein)"/>
    <property type="match status" value="1"/>
</dbReference>
<dbReference type="KEGG" id="dpp:DICPUDRAFT_78843"/>
<protein>
    <recommendedName>
        <fullName evidence="4">Profilin</fullName>
    </recommendedName>
</protein>
<organism evidence="2 3">
    <name type="scientific">Dictyostelium purpureum</name>
    <name type="common">Slime mold</name>
    <dbReference type="NCBI Taxonomy" id="5786"/>
    <lineage>
        <taxon>Eukaryota</taxon>
        <taxon>Amoebozoa</taxon>
        <taxon>Evosea</taxon>
        <taxon>Eumycetozoa</taxon>
        <taxon>Dictyostelia</taxon>
        <taxon>Dictyosteliales</taxon>
        <taxon>Dictyosteliaceae</taxon>
        <taxon>Dictyostelium</taxon>
    </lineage>
</organism>
<dbReference type="InterPro" id="IPR048278">
    <property type="entry name" value="PFN"/>
</dbReference>
<accession>F0ZKR2</accession>
<dbReference type="VEuPathDB" id="AmoebaDB:DICPUDRAFT_78843"/>
<reference evidence="3" key="1">
    <citation type="journal article" date="2011" name="Genome Biol.">
        <title>Comparative genomics of the social amoebae Dictyostelium discoideum and Dictyostelium purpureum.</title>
        <authorList>
            <consortium name="US DOE Joint Genome Institute (JGI-PGF)"/>
            <person name="Sucgang R."/>
            <person name="Kuo A."/>
            <person name="Tian X."/>
            <person name="Salerno W."/>
            <person name="Parikh A."/>
            <person name="Feasley C.L."/>
            <person name="Dalin E."/>
            <person name="Tu H."/>
            <person name="Huang E."/>
            <person name="Barry K."/>
            <person name="Lindquist E."/>
            <person name="Shapiro H."/>
            <person name="Bruce D."/>
            <person name="Schmutz J."/>
            <person name="Salamov A."/>
            <person name="Fey P."/>
            <person name="Gaudet P."/>
            <person name="Anjard C."/>
            <person name="Babu M.M."/>
            <person name="Basu S."/>
            <person name="Bushmanova Y."/>
            <person name="van der Wel H."/>
            <person name="Katoh-Kurasawa M."/>
            <person name="Dinh C."/>
            <person name="Coutinho P.M."/>
            <person name="Saito T."/>
            <person name="Elias M."/>
            <person name="Schaap P."/>
            <person name="Kay R.R."/>
            <person name="Henrissat B."/>
            <person name="Eichinger L."/>
            <person name="Rivero F."/>
            <person name="Putnam N.H."/>
            <person name="West C.M."/>
            <person name="Loomis W.F."/>
            <person name="Chisholm R.L."/>
            <person name="Shaulsky G."/>
            <person name="Strassmann J.E."/>
            <person name="Queller D.C."/>
            <person name="Kuspa A."/>
            <person name="Grigoriev I.V."/>
        </authorList>
    </citation>
    <scope>NUCLEOTIDE SEQUENCE [LARGE SCALE GENOMIC DNA]</scope>
    <source>
        <strain evidence="3">QSDP1</strain>
    </source>
</reference>
<evidence type="ECO:0000313" key="3">
    <source>
        <dbReference type="Proteomes" id="UP000001064"/>
    </source>
</evidence>
<dbReference type="InParanoid" id="F0ZKR2"/>
<dbReference type="AlphaFoldDB" id="F0ZKR2"/>
<evidence type="ECO:0000256" key="1">
    <source>
        <dbReference type="ARBA" id="ARBA00025549"/>
    </source>
</evidence>
<dbReference type="GeneID" id="10501435"/>
<dbReference type="Pfam" id="PF00235">
    <property type="entry name" value="Profilin"/>
    <property type="match status" value="1"/>
</dbReference>
<evidence type="ECO:0008006" key="4">
    <source>
        <dbReference type="Google" id="ProtNLM"/>
    </source>
</evidence>
<proteinExistence type="predicted"/>
<sequence>MSIINNKNKNDLSVSKDNIETFNEILKELQKSGFKSMICNLDDEVVYCGSDDCEMIKFNEIVEIKNIFNGSNPLGFFIGGQRYFLKLSDDYTIRGSGCSGITENIIIERTNNNKCFISIYDAINTSINDAEEKFQLILKYYFKNNKDEIISNNYK</sequence>
<dbReference type="RefSeq" id="XP_003287997.1">
    <property type="nucleotide sequence ID" value="XM_003287949.1"/>
</dbReference>
<dbReference type="EMBL" id="GL871059">
    <property type="protein sequence ID" value="EGC35454.1"/>
    <property type="molecule type" value="Genomic_DNA"/>
</dbReference>
<dbReference type="FunCoup" id="F0ZKR2">
    <property type="interactions" value="791"/>
</dbReference>